<evidence type="ECO:0000313" key="4">
    <source>
        <dbReference type="EMBL" id="MDI1485356.1"/>
    </source>
</evidence>
<dbReference type="AlphaFoldDB" id="A0AA43TNE3"/>
<evidence type="ECO:0000313" key="5">
    <source>
        <dbReference type="Proteomes" id="UP001161017"/>
    </source>
</evidence>
<protein>
    <recommendedName>
        <fullName evidence="6">Restriction endonuclease type IV Mrr domain-containing protein</fullName>
    </recommendedName>
</protein>
<feature type="compositionally biased region" description="Low complexity" evidence="3">
    <location>
        <begin position="38"/>
        <end position="48"/>
    </location>
</feature>
<dbReference type="PANTHER" id="PTHR28133:SF1">
    <property type="entry name" value="REQUIRED FOR RESPIRATORY GROWTH PROTEIN 7, MITOCHONDRIAL"/>
    <property type="match status" value="1"/>
</dbReference>
<keyword evidence="5" id="KW-1185">Reference proteome</keyword>
<dbReference type="InterPro" id="IPR018828">
    <property type="entry name" value="RRG7"/>
</dbReference>
<organism evidence="4 5">
    <name type="scientific">Ramalina farinacea</name>
    <dbReference type="NCBI Taxonomy" id="258253"/>
    <lineage>
        <taxon>Eukaryota</taxon>
        <taxon>Fungi</taxon>
        <taxon>Dikarya</taxon>
        <taxon>Ascomycota</taxon>
        <taxon>Pezizomycotina</taxon>
        <taxon>Lecanoromycetes</taxon>
        <taxon>OSLEUM clade</taxon>
        <taxon>Lecanoromycetidae</taxon>
        <taxon>Lecanorales</taxon>
        <taxon>Lecanorineae</taxon>
        <taxon>Ramalinaceae</taxon>
        <taxon>Ramalina</taxon>
    </lineage>
</organism>
<gene>
    <name evidence="4" type="ORF">OHK93_000493</name>
</gene>
<dbReference type="Proteomes" id="UP001161017">
    <property type="component" value="Unassembled WGS sequence"/>
</dbReference>
<dbReference type="EMBL" id="JAPUFD010000001">
    <property type="protein sequence ID" value="MDI1485356.1"/>
    <property type="molecule type" value="Genomic_DNA"/>
</dbReference>
<proteinExistence type="predicted"/>
<feature type="region of interest" description="Disordered" evidence="3">
    <location>
        <begin position="19"/>
        <end position="48"/>
    </location>
</feature>
<dbReference type="GO" id="GO:0005739">
    <property type="term" value="C:mitochondrion"/>
    <property type="evidence" value="ECO:0007669"/>
    <property type="project" value="UniProtKB-SubCell"/>
</dbReference>
<dbReference type="Pfam" id="PF10356">
    <property type="entry name" value="RRG7"/>
    <property type="match status" value="1"/>
</dbReference>
<reference evidence="4" key="1">
    <citation type="journal article" date="2023" name="Genome Biol. Evol.">
        <title>First Whole Genome Sequence and Flow Cytometry Genome Size Data for the Lichen-Forming Fungus Ramalina farinacea (Ascomycota).</title>
        <authorList>
            <person name="Llewellyn T."/>
            <person name="Mian S."/>
            <person name="Hill R."/>
            <person name="Leitch I.J."/>
            <person name="Gaya E."/>
        </authorList>
    </citation>
    <scope>NUCLEOTIDE SEQUENCE</scope>
    <source>
        <strain evidence="4">LIQ254RAFAR</strain>
    </source>
</reference>
<comment type="subcellular location">
    <subcellularLocation>
        <location evidence="1">Mitochondrion</location>
    </subcellularLocation>
</comment>
<keyword evidence="2" id="KW-0496">Mitochondrion</keyword>
<evidence type="ECO:0008006" key="6">
    <source>
        <dbReference type="Google" id="ProtNLM"/>
    </source>
</evidence>
<name>A0AA43TNE3_9LECA</name>
<dbReference type="PANTHER" id="PTHR28133">
    <property type="entry name" value="REQUIRED FOR RESPIRATORY GROWTH PROTEIN 7, MITOCHONDRIAL"/>
    <property type="match status" value="1"/>
</dbReference>
<sequence length="227" mass="24341">MPPRPTPLHLTLRLPTLLTHHHHHHHLPPALKPPYQAPTTTTTSPLSTTAIGTNYERLALLALQPLAFDLRRVGGRADKGIDLIGTWRLPPSSPFHPKAGGAIEARSSLDIPVIAQCKAHASTPHPAWVRELEGALAAAPGGSFGVLVSKGKATPGVREAVMRAEGRGLVWVQMGGEGRVGQVLWNRRVGEVVGKGWGVGVVYSPVEGGVGRELRLMYEGRVWEPEG</sequence>
<evidence type="ECO:0000256" key="2">
    <source>
        <dbReference type="ARBA" id="ARBA00023128"/>
    </source>
</evidence>
<comment type="caution">
    <text evidence="4">The sequence shown here is derived from an EMBL/GenBank/DDBJ whole genome shotgun (WGS) entry which is preliminary data.</text>
</comment>
<evidence type="ECO:0000256" key="3">
    <source>
        <dbReference type="SAM" id="MobiDB-lite"/>
    </source>
</evidence>
<accession>A0AA43TNE3</accession>
<evidence type="ECO:0000256" key="1">
    <source>
        <dbReference type="ARBA" id="ARBA00004173"/>
    </source>
</evidence>